<accession>A0A4C1ZWU6</accession>
<sequence>MLVWGRGPFRLSICTRQVITLWFEDVTLRFTFQQYASTSCAVPARPDIHSFEEATPIYTSNVGTFPSLRICSLSASRSYVPRASLRSLLHQMFQTLTFFPGYFLRPELLADMMYPIKIRADEFVPVQIHG</sequence>
<evidence type="ECO:0000313" key="2">
    <source>
        <dbReference type="Proteomes" id="UP000299102"/>
    </source>
</evidence>
<evidence type="ECO:0000313" key="1">
    <source>
        <dbReference type="EMBL" id="GBP91952.1"/>
    </source>
</evidence>
<dbReference type="Proteomes" id="UP000299102">
    <property type="component" value="Unassembled WGS sequence"/>
</dbReference>
<dbReference type="AlphaFoldDB" id="A0A4C1ZWU6"/>
<dbReference type="EMBL" id="BGZK01002226">
    <property type="protein sequence ID" value="GBP91952.1"/>
    <property type="molecule type" value="Genomic_DNA"/>
</dbReference>
<protein>
    <submittedName>
        <fullName evidence="1">Uncharacterized protein</fullName>
    </submittedName>
</protein>
<comment type="caution">
    <text evidence="1">The sequence shown here is derived from an EMBL/GenBank/DDBJ whole genome shotgun (WGS) entry which is preliminary data.</text>
</comment>
<reference evidence="1 2" key="1">
    <citation type="journal article" date="2019" name="Commun. Biol.">
        <title>The bagworm genome reveals a unique fibroin gene that provides high tensile strength.</title>
        <authorList>
            <person name="Kono N."/>
            <person name="Nakamura H."/>
            <person name="Ohtoshi R."/>
            <person name="Tomita M."/>
            <person name="Numata K."/>
            <person name="Arakawa K."/>
        </authorList>
    </citation>
    <scope>NUCLEOTIDE SEQUENCE [LARGE SCALE GENOMIC DNA]</scope>
</reference>
<gene>
    <name evidence="1" type="ORF">EVAR_60822_1</name>
</gene>
<proteinExistence type="predicted"/>
<organism evidence="1 2">
    <name type="scientific">Eumeta variegata</name>
    <name type="common">Bagworm moth</name>
    <name type="synonym">Eumeta japonica</name>
    <dbReference type="NCBI Taxonomy" id="151549"/>
    <lineage>
        <taxon>Eukaryota</taxon>
        <taxon>Metazoa</taxon>
        <taxon>Ecdysozoa</taxon>
        <taxon>Arthropoda</taxon>
        <taxon>Hexapoda</taxon>
        <taxon>Insecta</taxon>
        <taxon>Pterygota</taxon>
        <taxon>Neoptera</taxon>
        <taxon>Endopterygota</taxon>
        <taxon>Lepidoptera</taxon>
        <taxon>Glossata</taxon>
        <taxon>Ditrysia</taxon>
        <taxon>Tineoidea</taxon>
        <taxon>Psychidae</taxon>
        <taxon>Oiketicinae</taxon>
        <taxon>Eumeta</taxon>
    </lineage>
</organism>
<name>A0A4C1ZWU6_EUMVA</name>
<keyword evidence="2" id="KW-1185">Reference proteome</keyword>